<keyword evidence="7 9" id="KW-0520">NAD</keyword>
<dbReference type="SUPFAM" id="SSF51735">
    <property type="entry name" value="NAD(P)-binding Rossmann-fold domains"/>
    <property type="match status" value="1"/>
</dbReference>
<evidence type="ECO:0000256" key="1">
    <source>
        <dbReference type="ARBA" id="ARBA00001947"/>
    </source>
</evidence>
<feature type="binding site" evidence="9">
    <location>
        <begin position="272"/>
        <end position="274"/>
    </location>
    <ligand>
        <name>NADP(+)</name>
        <dbReference type="ChEBI" id="CHEBI:58349"/>
    </ligand>
</feature>
<dbReference type="CDD" id="cd08230">
    <property type="entry name" value="glucose_DH"/>
    <property type="match status" value="1"/>
</dbReference>
<keyword evidence="4 9" id="KW-0862">Zinc</keyword>
<protein>
    <recommendedName>
        <fullName evidence="9">Glucose 1-dehydrogenase</fullName>
        <shortName evidence="9">GDH</shortName>
        <shortName evidence="9">GlcDH</shortName>
        <ecNumber evidence="9">1.1.1.47</ecNumber>
    </recommendedName>
</protein>
<evidence type="ECO:0000259" key="11">
    <source>
        <dbReference type="Pfam" id="PF16912"/>
    </source>
</evidence>
<dbReference type="KEGG" id="nvr:FEJ81_08500"/>
<dbReference type="SUPFAM" id="SSF50129">
    <property type="entry name" value="GroES-like"/>
    <property type="match status" value="1"/>
</dbReference>
<evidence type="ECO:0000313" key="12">
    <source>
        <dbReference type="EMBL" id="QCS42397.1"/>
    </source>
</evidence>
<name>A0A4P8WGA3_9EURY</name>
<dbReference type="GO" id="GO:0070401">
    <property type="term" value="F:NADP+ binding"/>
    <property type="evidence" value="ECO:0007669"/>
    <property type="project" value="UniProtKB-UniRule"/>
</dbReference>
<dbReference type="GO" id="GO:0005536">
    <property type="term" value="F:D-glucose binding"/>
    <property type="evidence" value="ECO:0007669"/>
    <property type="project" value="UniProtKB-UniRule"/>
</dbReference>
<dbReference type="GO" id="GO:0019595">
    <property type="term" value="P:non-phosphorylated glucose catabolic process"/>
    <property type="evidence" value="ECO:0007669"/>
    <property type="project" value="UniProtKB-UniRule"/>
</dbReference>
<comment type="catalytic activity">
    <reaction evidence="9">
        <text>D-glucose + NAD(+) = D-glucono-1,5-lactone + NADH + H(+)</text>
        <dbReference type="Rhea" id="RHEA:14293"/>
        <dbReference type="ChEBI" id="CHEBI:4167"/>
        <dbReference type="ChEBI" id="CHEBI:15378"/>
        <dbReference type="ChEBI" id="CHEBI:16217"/>
        <dbReference type="ChEBI" id="CHEBI:57540"/>
        <dbReference type="ChEBI" id="CHEBI:57945"/>
        <dbReference type="EC" id="1.1.1.47"/>
    </reaction>
</comment>
<dbReference type="InterPro" id="IPR036291">
    <property type="entry name" value="NAD(P)-bd_dom_sf"/>
</dbReference>
<dbReference type="Pfam" id="PF08240">
    <property type="entry name" value="ADH_N"/>
    <property type="match status" value="1"/>
</dbReference>
<comment type="cofactor">
    <cofactor evidence="1">
        <name>Zn(2+)</name>
        <dbReference type="ChEBI" id="CHEBI:29105"/>
    </cofactor>
</comment>
<dbReference type="InterPro" id="IPR013154">
    <property type="entry name" value="ADH-like_N"/>
</dbReference>
<feature type="binding site" evidence="9">
    <location>
        <begin position="182"/>
        <end position="185"/>
    </location>
    <ligand>
        <name>NADP(+)</name>
        <dbReference type="ChEBI" id="CHEBI:58349"/>
    </ligand>
</feature>
<feature type="binding site" evidence="9">
    <location>
        <position position="151"/>
    </location>
    <ligand>
        <name>substrate</name>
    </ligand>
</feature>
<reference evidence="13" key="1">
    <citation type="submission" date="2019-05" db="EMBL/GenBank/DDBJ databases">
        <title>Genome sequence and methylation pattern of the halophilic Archaeon Natrinema versiforme BOL5-4.</title>
        <authorList>
            <person name="DasSarma P."/>
            <person name="Anton B.P."/>
            <person name="DasSarma S.L."/>
            <person name="Martinez F.L."/>
            <person name="Guzman D."/>
            <person name="Roberts R.J."/>
            <person name="DasSarma S."/>
        </authorList>
    </citation>
    <scope>NUCLEOTIDE SEQUENCE [LARGE SCALE GENOMIC DNA]</scope>
    <source>
        <strain evidence="13">BOL5-4</strain>
    </source>
</reference>
<dbReference type="Pfam" id="PF16912">
    <property type="entry name" value="Glu_dehyd_C"/>
    <property type="match status" value="1"/>
</dbReference>
<dbReference type="PANTHER" id="PTHR43189:SF2">
    <property type="entry name" value="GLUCOSE 1-DEHYDROGENASE"/>
    <property type="match status" value="1"/>
</dbReference>
<comment type="catalytic activity">
    <reaction evidence="9">
        <text>D-glucose + NADP(+) = D-glucono-1,5-lactone + NADPH + H(+)</text>
        <dbReference type="Rhea" id="RHEA:14405"/>
        <dbReference type="ChEBI" id="CHEBI:4167"/>
        <dbReference type="ChEBI" id="CHEBI:15378"/>
        <dbReference type="ChEBI" id="CHEBI:16217"/>
        <dbReference type="ChEBI" id="CHEBI:57783"/>
        <dbReference type="ChEBI" id="CHEBI:58349"/>
        <dbReference type="EC" id="1.1.1.47"/>
    </reaction>
</comment>
<dbReference type="InterPro" id="IPR011032">
    <property type="entry name" value="GroES-like_sf"/>
</dbReference>
<dbReference type="InterPro" id="IPR026583">
    <property type="entry name" value="Glc_1-DH_arc"/>
</dbReference>
<feature type="domain" description="Glucose dehydrogenase C-terminal" evidence="11">
    <location>
        <begin position="144"/>
        <end position="344"/>
    </location>
</feature>
<comment type="function">
    <text evidence="9">Catalyzes the NAD(P)(+)-dependent oxidation of D-glucose to D-gluconate via gluconolactone. Can utilize both NAD(+) and NADP(+) as electron acceptor. Is involved in the degradation of glucose through a modified Entner-Doudoroff pathway.</text>
</comment>
<feature type="binding site" evidence="9">
    <location>
        <position position="40"/>
    </location>
    <ligand>
        <name>substrate</name>
    </ligand>
</feature>
<dbReference type="RefSeq" id="WP_138244885.1">
    <property type="nucleotide sequence ID" value="NZ_CP040330.1"/>
</dbReference>
<feature type="domain" description="Alcohol dehydrogenase-like N-terminal" evidence="10">
    <location>
        <begin position="25"/>
        <end position="140"/>
    </location>
</feature>
<dbReference type="Gene3D" id="3.90.180.10">
    <property type="entry name" value="Medium-chain alcohol dehydrogenases, catalytic domain"/>
    <property type="match status" value="1"/>
</dbReference>
<evidence type="ECO:0000256" key="8">
    <source>
        <dbReference type="ARBA" id="ARBA00023277"/>
    </source>
</evidence>
<dbReference type="PANTHER" id="PTHR43189">
    <property type="entry name" value="ZINC-TYPE ALCOHOL DEHYDROGENASE-LIKE PROTEIN C1198.01-RELATED"/>
    <property type="match status" value="1"/>
</dbReference>
<keyword evidence="2 9" id="KW-0479">Metal-binding</keyword>
<accession>A0A4P8WGA3</accession>
<dbReference type="Gene3D" id="3.40.50.720">
    <property type="entry name" value="NAD(P)-binding Rossmann-like Domain"/>
    <property type="match status" value="1"/>
</dbReference>
<feature type="binding site" evidence="9">
    <location>
        <position position="115"/>
    </location>
    <ligand>
        <name>substrate</name>
    </ligand>
</feature>
<evidence type="ECO:0000256" key="4">
    <source>
        <dbReference type="ARBA" id="ARBA00022833"/>
    </source>
</evidence>
<dbReference type="GeneID" id="40265307"/>
<sequence>MKAIAVAPGAGVPEVVERPVPEPSPGEALVRICRVGVDGTDYEVIEGSHGGVPDGDDRLVLGHEAVGIVEDANGTDLEEGQYVVPTVRRPPAGVETNAYFERGEPDMAPDGEYVERGIVGAHGFMAEYITSPAADLVPIPADLAEWGFLVEPISITEKAIEHARATRSAFDWQPESVLVLGTGSLGLLTAAMFTETLGYERVYCLGRSDRPDPTIDIVEQLGATYIDSRETPVSEIATAYESMDIVYEATGYAKHAFESIDALAPNGVAALLGVPGDWEFEVDGGRLHRELVLHNKSLVGSVNSNRGHFEAAIDTLAGLPDWVLEGIVSGVYSLESVERAFPEATARVPAGGRGAAGTVDDDTTIKTAVEFEGI</sequence>
<evidence type="ECO:0000256" key="2">
    <source>
        <dbReference type="ARBA" id="ARBA00022723"/>
    </source>
</evidence>
<dbReference type="OrthoDB" id="41394at2157"/>
<evidence type="ECO:0000259" key="10">
    <source>
        <dbReference type="Pfam" id="PF08240"/>
    </source>
</evidence>
<keyword evidence="3 9" id="KW-0547">Nucleotide-binding</keyword>
<gene>
    <name evidence="9" type="primary">gdh</name>
    <name evidence="12" type="ORF">FEJ81_08500</name>
</gene>
<keyword evidence="6 9" id="KW-0560">Oxidoreductase</keyword>
<evidence type="ECO:0000256" key="7">
    <source>
        <dbReference type="ARBA" id="ARBA00023027"/>
    </source>
</evidence>
<feature type="binding site" evidence="9">
    <location>
        <begin position="301"/>
        <end position="303"/>
    </location>
    <ligand>
        <name>NADP(+)</name>
        <dbReference type="ChEBI" id="CHEBI:58349"/>
    </ligand>
</feature>
<comment type="caution">
    <text evidence="9">Lacks conserved residue(s) required for the propagation of feature annotation.</text>
</comment>
<dbReference type="EC" id="1.1.1.47" evidence="9"/>
<comment type="similarity">
    <text evidence="9">Belongs to the zinc-containing alcohol dehydrogenase family. Glucose 1-dehydrogenase subfamily.</text>
</comment>
<evidence type="ECO:0000256" key="6">
    <source>
        <dbReference type="ARBA" id="ARBA00023002"/>
    </source>
</evidence>
<proteinExistence type="inferred from homology"/>
<dbReference type="InterPro" id="IPR031640">
    <property type="entry name" value="Glu_dehyd_C"/>
</dbReference>
<evidence type="ECO:0000256" key="5">
    <source>
        <dbReference type="ARBA" id="ARBA00022857"/>
    </source>
</evidence>
<evidence type="ECO:0000313" key="13">
    <source>
        <dbReference type="Proteomes" id="UP000302218"/>
    </source>
</evidence>
<dbReference type="AlphaFoldDB" id="A0A4P8WGA3"/>
<dbReference type="GO" id="GO:0070403">
    <property type="term" value="F:NAD+ binding"/>
    <property type="evidence" value="ECO:0007669"/>
    <property type="project" value="UniProtKB-UniRule"/>
</dbReference>
<dbReference type="Proteomes" id="UP000302218">
    <property type="component" value="Chromosome"/>
</dbReference>
<dbReference type="GO" id="GO:0047934">
    <property type="term" value="F:glucose 1-dehydrogenase (NAD+) activity"/>
    <property type="evidence" value="ECO:0007669"/>
    <property type="project" value="RHEA"/>
</dbReference>
<dbReference type="GO" id="GO:0047935">
    <property type="term" value="F:glucose 1-dehydrogenase (NADP+) activity"/>
    <property type="evidence" value="ECO:0007669"/>
    <property type="project" value="RHEA"/>
</dbReference>
<evidence type="ECO:0000256" key="9">
    <source>
        <dbReference type="HAMAP-Rule" id="MF_02127"/>
    </source>
</evidence>
<evidence type="ECO:0000256" key="3">
    <source>
        <dbReference type="ARBA" id="ARBA00022741"/>
    </source>
</evidence>
<dbReference type="HAMAP" id="MF_02127">
    <property type="entry name" value="Glucose_DH"/>
    <property type="match status" value="1"/>
</dbReference>
<dbReference type="GO" id="GO:0008270">
    <property type="term" value="F:zinc ion binding"/>
    <property type="evidence" value="ECO:0007669"/>
    <property type="project" value="UniProtKB-UniRule"/>
</dbReference>
<feature type="binding site" evidence="9">
    <location>
        <position position="303"/>
    </location>
    <ligand>
        <name>substrate</name>
    </ligand>
</feature>
<keyword evidence="8 9" id="KW-0119">Carbohydrate metabolism</keyword>
<dbReference type="EMBL" id="CP040330">
    <property type="protein sequence ID" value="QCS42397.1"/>
    <property type="molecule type" value="Genomic_DNA"/>
</dbReference>
<organism evidence="12 13">
    <name type="scientific">Natrinema versiforme</name>
    <dbReference type="NCBI Taxonomy" id="88724"/>
    <lineage>
        <taxon>Archaea</taxon>
        <taxon>Methanobacteriati</taxon>
        <taxon>Methanobacteriota</taxon>
        <taxon>Stenosarchaea group</taxon>
        <taxon>Halobacteria</taxon>
        <taxon>Halobacteriales</taxon>
        <taxon>Natrialbaceae</taxon>
        <taxon>Natrinema</taxon>
    </lineage>
</organism>
<keyword evidence="5 9" id="KW-0521">NADP</keyword>